<feature type="transmembrane region" description="Helical" evidence="10">
    <location>
        <begin position="358"/>
        <end position="378"/>
    </location>
</feature>
<protein>
    <submittedName>
        <fullName evidence="13">MFS transporter</fullName>
    </submittedName>
</protein>
<feature type="transmembrane region" description="Helical" evidence="10">
    <location>
        <begin position="384"/>
        <end position="407"/>
    </location>
</feature>
<keyword evidence="6 10" id="KW-1133">Transmembrane helix</keyword>
<feature type="domain" description="N-acetyltransferase" evidence="12">
    <location>
        <begin position="628"/>
        <end position="776"/>
    </location>
</feature>
<dbReference type="AlphaFoldDB" id="A0AB34FW79"/>
<feature type="transmembrane region" description="Helical" evidence="10">
    <location>
        <begin position="223"/>
        <end position="245"/>
    </location>
</feature>
<feature type="transmembrane region" description="Helical" evidence="10">
    <location>
        <begin position="101"/>
        <end position="123"/>
    </location>
</feature>
<feature type="transmembrane region" description="Helical" evidence="10">
    <location>
        <begin position="294"/>
        <end position="314"/>
    </location>
</feature>
<comment type="similarity">
    <text evidence="2">Belongs to the acetyltransferase family.</text>
</comment>
<dbReference type="GO" id="GO:0022857">
    <property type="term" value="F:transmembrane transporter activity"/>
    <property type="evidence" value="ECO:0007669"/>
    <property type="project" value="InterPro"/>
</dbReference>
<feature type="transmembrane region" description="Helical" evidence="10">
    <location>
        <begin position="130"/>
        <end position="148"/>
    </location>
</feature>
<keyword evidence="7 10" id="KW-0472">Membrane</keyword>
<proteinExistence type="inferred from homology"/>
<name>A0AB34FW79_9HYPO</name>
<dbReference type="Proteomes" id="UP001163105">
    <property type="component" value="Unassembled WGS sequence"/>
</dbReference>
<evidence type="ECO:0000313" key="13">
    <source>
        <dbReference type="EMBL" id="KAJ6443225.1"/>
    </source>
</evidence>
<dbReference type="Pfam" id="PF07690">
    <property type="entry name" value="MFS_1"/>
    <property type="match status" value="1"/>
</dbReference>
<dbReference type="FunFam" id="1.20.1250.20:FF:000034">
    <property type="entry name" value="MFS general substrate transporter"/>
    <property type="match status" value="1"/>
</dbReference>
<evidence type="ECO:0000256" key="10">
    <source>
        <dbReference type="SAM" id="Phobius"/>
    </source>
</evidence>
<gene>
    <name evidence="13" type="ORF">O9K51_04404</name>
</gene>
<comment type="caution">
    <text evidence="13">The sequence shown here is derived from an EMBL/GenBank/DDBJ whole genome shotgun (WGS) entry which is preliminary data.</text>
</comment>
<feature type="transmembrane region" description="Helical" evidence="10">
    <location>
        <begin position="192"/>
        <end position="211"/>
    </location>
</feature>
<evidence type="ECO:0000256" key="3">
    <source>
        <dbReference type="ARBA" id="ARBA00022448"/>
    </source>
</evidence>
<dbReference type="Gene3D" id="1.20.1250.20">
    <property type="entry name" value="MFS general substrate transporter like domains"/>
    <property type="match status" value="2"/>
</dbReference>
<feature type="transmembrane region" description="Helical" evidence="10">
    <location>
        <begin position="451"/>
        <end position="473"/>
    </location>
</feature>
<dbReference type="PROSITE" id="PS50850">
    <property type="entry name" value="MFS"/>
    <property type="match status" value="1"/>
</dbReference>
<keyword evidence="8" id="KW-0012">Acyltransferase</keyword>
<evidence type="ECO:0000256" key="5">
    <source>
        <dbReference type="ARBA" id="ARBA00022692"/>
    </source>
</evidence>
<evidence type="ECO:0000313" key="14">
    <source>
        <dbReference type="Proteomes" id="UP001163105"/>
    </source>
</evidence>
<feature type="transmembrane region" description="Helical" evidence="10">
    <location>
        <begin position="334"/>
        <end position="351"/>
    </location>
</feature>
<organism evidence="13 14">
    <name type="scientific">Purpureocillium lavendulum</name>
    <dbReference type="NCBI Taxonomy" id="1247861"/>
    <lineage>
        <taxon>Eukaryota</taxon>
        <taxon>Fungi</taxon>
        <taxon>Dikarya</taxon>
        <taxon>Ascomycota</taxon>
        <taxon>Pezizomycotina</taxon>
        <taxon>Sordariomycetes</taxon>
        <taxon>Hypocreomycetidae</taxon>
        <taxon>Hypocreales</taxon>
        <taxon>Ophiocordycipitaceae</taxon>
        <taxon>Purpureocillium</taxon>
    </lineage>
</organism>
<dbReference type="FunFam" id="1.20.1250.20:FF:000068">
    <property type="entry name" value="MFS general substrate transporter"/>
    <property type="match status" value="1"/>
</dbReference>
<keyword evidence="5 10" id="KW-0812">Transmembrane</keyword>
<dbReference type="GO" id="GO:0016747">
    <property type="term" value="F:acyltransferase activity, transferring groups other than amino-acyl groups"/>
    <property type="evidence" value="ECO:0007669"/>
    <property type="project" value="InterPro"/>
</dbReference>
<comment type="subcellular location">
    <subcellularLocation>
        <location evidence="1">Membrane</location>
        <topology evidence="1">Multi-pass membrane protein</topology>
    </subcellularLocation>
</comment>
<keyword evidence="14" id="KW-1185">Reference proteome</keyword>
<evidence type="ECO:0000256" key="7">
    <source>
        <dbReference type="ARBA" id="ARBA00023136"/>
    </source>
</evidence>
<dbReference type="SUPFAM" id="SSF103473">
    <property type="entry name" value="MFS general substrate transporter"/>
    <property type="match status" value="1"/>
</dbReference>
<feature type="region of interest" description="Disordered" evidence="9">
    <location>
        <begin position="482"/>
        <end position="501"/>
    </location>
</feature>
<feature type="transmembrane region" description="Helical" evidence="10">
    <location>
        <begin position="160"/>
        <end position="180"/>
    </location>
</feature>
<reference evidence="13" key="1">
    <citation type="submission" date="2023-01" db="EMBL/GenBank/DDBJ databases">
        <title>The growth and conidiation of Purpureocillium lavendulum are regulated by nitrogen source and histone H3K14 acetylation.</title>
        <authorList>
            <person name="Tang P."/>
            <person name="Han J."/>
            <person name="Zhang C."/>
            <person name="Tang P."/>
            <person name="Qi F."/>
            <person name="Zhang K."/>
            <person name="Liang L."/>
        </authorList>
    </citation>
    <scope>NUCLEOTIDE SEQUENCE</scope>
    <source>
        <strain evidence="13">YMF1.00683</strain>
    </source>
</reference>
<dbReference type="GO" id="GO:0005886">
    <property type="term" value="C:plasma membrane"/>
    <property type="evidence" value="ECO:0007669"/>
    <property type="project" value="TreeGrafter"/>
</dbReference>
<dbReference type="Gene3D" id="3.40.630.30">
    <property type="match status" value="1"/>
</dbReference>
<feature type="domain" description="Major facilitator superfamily (MFS) profile" evidence="11">
    <location>
        <begin position="62"/>
        <end position="476"/>
    </location>
</feature>
<keyword evidence="3" id="KW-0813">Transport</keyword>
<dbReference type="InterPro" id="IPR020846">
    <property type="entry name" value="MFS_dom"/>
</dbReference>
<sequence>MAVAQDVAPEKAGSPSLHGSNDNGRDVDVAGVEGQQYLDEEAPVCPPNTTERKLLARIDLHVMPFLCVMYLLAFLDRVNISNADIFDLSKDLNLGTDGIKFNTALVIFFVPYCVFEIPSNILLKKFRPHVWLSLNMFLFGFTTMMQGLVQSYSGLLATRFFLGLFETGMFPGAFYLIGMWYRRHEAQKRYSFFFNSTTLAGAFGGLLAAAIGKMSGLRGYSGWRWIFLIEGGLTVFVSFFFFFLLPDFPEESKWLSKEEKEFVAARLRIDQGQSARDRKITLKDVGNVFKDYKVIVGGFMYLGLIVPAYGYAYFSPFIIQGYGYTRIQTQLHSVPPWAASFGFSMLIAFCSDKVKHRFSFAVFATCVAITGFSILIAVDNNRDLQYAALFLIAMGAYTAMPIIVCWFNMNLGGHHRRAVGSAWQVGFGNLGGIIAVYIYQKKDGPRFVRGLSVSLGFTCLSIVACVVYGFACWKANKDRNKKRGAEQELTREQKTELGDMSPDYRHDPAIGLIGAPFNWGGPTTSRRHRHPRTSQEQDLRLYKSNGPPNCVYCLEYRLHTAARTSDRTQWPPKRLSDTLGARVSGGPGSALQKRRAGFGRRALTDLTCADAPVILELIQALADYEKEPDAVEATVESIQATIAFAPSGENSDTATVPHTEPTSPSRPARCLLLFSPEGRAVGMALYFYNYSTWRSRPGIYLEDLFVQPSERGRGYGKRLLVELAKQVVAMKGARLEWVVLKWNEPSIKFYESIGAKALDEWVGMRVDGPNLEKLANLLD</sequence>
<evidence type="ECO:0000256" key="8">
    <source>
        <dbReference type="ARBA" id="ARBA00023315"/>
    </source>
</evidence>
<dbReference type="InterPro" id="IPR011701">
    <property type="entry name" value="MFS"/>
</dbReference>
<feature type="region of interest" description="Disordered" evidence="9">
    <location>
        <begin position="565"/>
        <end position="592"/>
    </location>
</feature>
<evidence type="ECO:0000256" key="9">
    <source>
        <dbReference type="SAM" id="MobiDB-lite"/>
    </source>
</evidence>
<feature type="region of interest" description="Disordered" evidence="9">
    <location>
        <begin position="1"/>
        <end position="25"/>
    </location>
</feature>
<keyword evidence="4" id="KW-0808">Transferase</keyword>
<evidence type="ECO:0000256" key="4">
    <source>
        <dbReference type="ARBA" id="ARBA00022679"/>
    </source>
</evidence>
<evidence type="ECO:0000259" key="11">
    <source>
        <dbReference type="PROSITE" id="PS50850"/>
    </source>
</evidence>
<dbReference type="PANTHER" id="PTHR43791">
    <property type="entry name" value="PERMEASE-RELATED"/>
    <property type="match status" value="1"/>
</dbReference>
<evidence type="ECO:0000256" key="1">
    <source>
        <dbReference type="ARBA" id="ARBA00004141"/>
    </source>
</evidence>
<dbReference type="SUPFAM" id="SSF55729">
    <property type="entry name" value="Acyl-CoA N-acyltransferases (Nat)"/>
    <property type="match status" value="1"/>
</dbReference>
<accession>A0AB34FW79</accession>
<dbReference type="InterPro" id="IPR016181">
    <property type="entry name" value="Acyl_CoA_acyltransferase"/>
</dbReference>
<evidence type="ECO:0000256" key="6">
    <source>
        <dbReference type="ARBA" id="ARBA00022989"/>
    </source>
</evidence>
<evidence type="ECO:0000256" key="2">
    <source>
        <dbReference type="ARBA" id="ARBA00008694"/>
    </source>
</evidence>
<dbReference type="InterPro" id="IPR036259">
    <property type="entry name" value="MFS_trans_sf"/>
</dbReference>
<dbReference type="FunFam" id="3.40.630.30:FF:000064">
    <property type="entry name" value="GNAT family acetyltransferase"/>
    <property type="match status" value="1"/>
</dbReference>
<evidence type="ECO:0000259" key="12">
    <source>
        <dbReference type="PROSITE" id="PS51186"/>
    </source>
</evidence>
<dbReference type="CDD" id="cd04301">
    <property type="entry name" value="NAT_SF"/>
    <property type="match status" value="1"/>
</dbReference>
<dbReference type="InterPro" id="IPR000182">
    <property type="entry name" value="GNAT_dom"/>
</dbReference>
<dbReference type="PANTHER" id="PTHR43791:SF46">
    <property type="entry name" value="MAJOR FACILITATOR SUPERFAMILY (MFS) PROFILE DOMAIN-CONTAINING PROTEIN-RELATED"/>
    <property type="match status" value="1"/>
</dbReference>
<dbReference type="Pfam" id="PF00583">
    <property type="entry name" value="Acetyltransf_1"/>
    <property type="match status" value="1"/>
</dbReference>
<dbReference type="PROSITE" id="PS51186">
    <property type="entry name" value="GNAT"/>
    <property type="match status" value="1"/>
</dbReference>
<feature type="transmembrane region" description="Helical" evidence="10">
    <location>
        <begin position="419"/>
        <end position="439"/>
    </location>
</feature>
<dbReference type="EMBL" id="JAQHRD010000003">
    <property type="protein sequence ID" value="KAJ6443225.1"/>
    <property type="molecule type" value="Genomic_DNA"/>
</dbReference>
<feature type="transmembrane region" description="Helical" evidence="10">
    <location>
        <begin position="62"/>
        <end position="81"/>
    </location>
</feature>